<feature type="transmembrane region" description="Helical" evidence="1">
    <location>
        <begin position="64"/>
        <end position="82"/>
    </location>
</feature>
<dbReference type="Proteomes" id="UP000762676">
    <property type="component" value="Unassembled WGS sequence"/>
</dbReference>
<evidence type="ECO:0000313" key="3">
    <source>
        <dbReference type="Proteomes" id="UP000762676"/>
    </source>
</evidence>
<name>A0AAV4FH59_9GAST</name>
<dbReference type="AlphaFoldDB" id="A0AAV4FH59"/>
<proteinExistence type="predicted"/>
<evidence type="ECO:0000313" key="2">
    <source>
        <dbReference type="EMBL" id="GFR72613.1"/>
    </source>
</evidence>
<reference evidence="2 3" key="1">
    <citation type="journal article" date="2021" name="Elife">
        <title>Chloroplast acquisition without the gene transfer in kleptoplastic sea slugs, Plakobranchus ocellatus.</title>
        <authorList>
            <person name="Maeda T."/>
            <person name="Takahashi S."/>
            <person name="Yoshida T."/>
            <person name="Shimamura S."/>
            <person name="Takaki Y."/>
            <person name="Nagai Y."/>
            <person name="Toyoda A."/>
            <person name="Suzuki Y."/>
            <person name="Arimoto A."/>
            <person name="Ishii H."/>
            <person name="Satoh N."/>
            <person name="Nishiyama T."/>
            <person name="Hasebe M."/>
            <person name="Maruyama T."/>
            <person name="Minagawa J."/>
            <person name="Obokata J."/>
            <person name="Shigenobu S."/>
        </authorList>
    </citation>
    <scope>NUCLEOTIDE SEQUENCE [LARGE SCALE GENOMIC DNA]</scope>
</reference>
<keyword evidence="1" id="KW-0472">Membrane</keyword>
<organism evidence="2 3">
    <name type="scientific">Elysia marginata</name>
    <dbReference type="NCBI Taxonomy" id="1093978"/>
    <lineage>
        <taxon>Eukaryota</taxon>
        <taxon>Metazoa</taxon>
        <taxon>Spiralia</taxon>
        <taxon>Lophotrochozoa</taxon>
        <taxon>Mollusca</taxon>
        <taxon>Gastropoda</taxon>
        <taxon>Heterobranchia</taxon>
        <taxon>Euthyneura</taxon>
        <taxon>Panpulmonata</taxon>
        <taxon>Sacoglossa</taxon>
        <taxon>Placobranchoidea</taxon>
        <taxon>Plakobranchidae</taxon>
        <taxon>Elysia</taxon>
    </lineage>
</organism>
<feature type="transmembrane region" description="Helical" evidence="1">
    <location>
        <begin position="30"/>
        <end position="52"/>
    </location>
</feature>
<comment type="caution">
    <text evidence="2">The sequence shown here is derived from an EMBL/GenBank/DDBJ whole genome shotgun (WGS) entry which is preliminary data.</text>
</comment>
<keyword evidence="1" id="KW-1133">Transmembrane helix</keyword>
<evidence type="ECO:0000256" key="1">
    <source>
        <dbReference type="SAM" id="Phobius"/>
    </source>
</evidence>
<keyword evidence="3" id="KW-1185">Reference proteome</keyword>
<protein>
    <submittedName>
        <fullName evidence="2">Urea-proton symporter DUR3-like</fullName>
    </submittedName>
</protein>
<gene>
    <name evidence="2" type="ORF">ElyMa_003846300</name>
</gene>
<accession>A0AAV4FH59</accession>
<sequence length="131" mass="15048">MRNREVTSSSSRRPTYREIQLHNRPAKVTAYIGCSILLTAFVFVIPGCLANLMYMMTSSKLRSLLMTLQIWCLVTTAFVVLLPPAEEIWGIWCRLKKKQRIVKGREDSREAHPLENSSDIELQIGLILKQK</sequence>
<keyword evidence="1" id="KW-0812">Transmembrane</keyword>
<dbReference type="EMBL" id="BMAT01007837">
    <property type="protein sequence ID" value="GFR72613.1"/>
    <property type="molecule type" value="Genomic_DNA"/>
</dbReference>